<feature type="compositionally biased region" description="Pro residues" evidence="1">
    <location>
        <begin position="16"/>
        <end position="36"/>
    </location>
</feature>
<reference evidence="3" key="1">
    <citation type="journal article" date="2017" name="Nat. Commun.">
        <title>The asparagus genome sheds light on the origin and evolution of a young Y chromosome.</title>
        <authorList>
            <person name="Harkess A."/>
            <person name="Zhou J."/>
            <person name="Xu C."/>
            <person name="Bowers J.E."/>
            <person name="Van der Hulst R."/>
            <person name="Ayyampalayam S."/>
            <person name="Mercati F."/>
            <person name="Riccardi P."/>
            <person name="McKain M.R."/>
            <person name="Kakrana A."/>
            <person name="Tang H."/>
            <person name="Ray J."/>
            <person name="Groenendijk J."/>
            <person name="Arikit S."/>
            <person name="Mathioni S.M."/>
            <person name="Nakano M."/>
            <person name="Shan H."/>
            <person name="Telgmann-Rauber A."/>
            <person name="Kanno A."/>
            <person name="Yue Z."/>
            <person name="Chen H."/>
            <person name="Li W."/>
            <person name="Chen Y."/>
            <person name="Xu X."/>
            <person name="Zhang Y."/>
            <person name="Luo S."/>
            <person name="Chen H."/>
            <person name="Gao J."/>
            <person name="Mao Z."/>
            <person name="Pires J.C."/>
            <person name="Luo M."/>
            <person name="Kudrna D."/>
            <person name="Wing R.A."/>
            <person name="Meyers B.C."/>
            <person name="Yi K."/>
            <person name="Kong H."/>
            <person name="Lavrijsen P."/>
            <person name="Sunseri F."/>
            <person name="Falavigna A."/>
            <person name="Ye Y."/>
            <person name="Leebens-Mack J.H."/>
            <person name="Chen G."/>
        </authorList>
    </citation>
    <scope>NUCLEOTIDE SEQUENCE [LARGE SCALE GENOMIC DNA]</scope>
    <source>
        <strain evidence="3">cv. DH0086</strain>
    </source>
</reference>
<feature type="region of interest" description="Disordered" evidence="1">
    <location>
        <begin position="1"/>
        <end position="103"/>
    </location>
</feature>
<name>A0A5P1EHP4_ASPOF</name>
<feature type="compositionally biased region" description="Low complexity" evidence="1">
    <location>
        <begin position="37"/>
        <end position="55"/>
    </location>
</feature>
<keyword evidence="3" id="KW-1185">Reference proteome</keyword>
<evidence type="ECO:0000313" key="3">
    <source>
        <dbReference type="Proteomes" id="UP000243459"/>
    </source>
</evidence>
<evidence type="ECO:0000256" key="1">
    <source>
        <dbReference type="SAM" id="MobiDB-lite"/>
    </source>
</evidence>
<organism evidence="2 3">
    <name type="scientific">Asparagus officinalis</name>
    <name type="common">Garden asparagus</name>
    <dbReference type="NCBI Taxonomy" id="4686"/>
    <lineage>
        <taxon>Eukaryota</taxon>
        <taxon>Viridiplantae</taxon>
        <taxon>Streptophyta</taxon>
        <taxon>Embryophyta</taxon>
        <taxon>Tracheophyta</taxon>
        <taxon>Spermatophyta</taxon>
        <taxon>Magnoliopsida</taxon>
        <taxon>Liliopsida</taxon>
        <taxon>Asparagales</taxon>
        <taxon>Asparagaceae</taxon>
        <taxon>Asparagoideae</taxon>
        <taxon>Asparagus</taxon>
    </lineage>
</organism>
<protein>
    <submittedName>
        <fullName evidence="2">Uncharacterized protein</fullName>
    </submittedName>
</protein>
<dbReference type="Gramene" id="ONK64697">
    <property type="protein sequence ID" value="ONK64697"/>
    <property type="gene ID" value="A4U43_C07F28940"/>
</dbReference>
<gene>
    <name evidence="2" type="ORF">A4U43_C07F28940</name>
</gene>
<accession>A0A5P1EHP4</accession>
<proteinExistence type="predicted"/>
<dbReference type="AlphaFoldDB" id="A0A5P1EHP4"/>
<dbReference type="Proteomes" id="UP000243459">
    <property type="component" value="Chromosome 7"/>
</dbReference>
<evidence type="ECO:0000313" key="2">
    <source>
        <dbReference type="EMBL" id="ONK64697.1"/>
    </source>
</evidence>
<sequence>MGLGGCIAQVENLASRPPPPPPVPAPQPPTPAPPSPRGTRPSRSSRSSWGPSGVLEAGGGDDVDEEGRRAPTMPPRPEKGKLRHGWRGATWQSERAWKESGRTWTREVERMTPAAKDLIRVRVLGEEGEFLKRRERVTGAEIAGGS</sequence>
<dbReference type="EMBL" id="CM007387">
    <property type="protein sequence ID" value="ONK64697.1"/>
    <property type="molecule type" value="Genomic_DNA"/>
</dbReference>